<protein>
    <submittedName>
        <fullName evidence="1">Uncharacterized protein</fullName>
    </submittedName>
</protein>
<evidence type="ECO:0000313" key="2">
    <source>
        <dbReference type="Proteomes" id="UP000001038"/>
    </source>
</evidence>
<reference evidence="1" key="3">
    <citation type="submission" date="2025-09" db="UniProtKB">
        <authorList>
            <consortium name="Ensembl"/>
        </authorList>
    </citation>
    <scope>IDENTIFICATION</scope>
    <source>
        <strain evidence="1">Hd-rR</strain>
    </source>
</reference>
<accession>A0A3B3I4T4</accession>
<dbReference type="AlphaFoldDB" id="A0A3B3I4T4"/>
<reference evidence="1" key="2">
    <citation type="submission" date="2025-08" db="UniProtKB">
        <authorList>
            <consortium name="Ensembl"/>
        </authorList>
    </citation>
    <scope>IDENTIFICATION</scope>
    <source>
        <strain evidence="1">Hd-rR</strain>
    </source>
</reference>
<keyword evidence="2" id="KW-1185">Reference proteome</keyword>
<reference evidence="1 2" key="1">
    <citation type="journal article" date="2007" name="Nature">
        <title>The medaka draft genome and insights into vertebrate genome evolution.</title>
        <authorList>
            <person name="Kasahara M."/>
            <person name="Naruse K."/>
            <person name="Sasaki S."/>
            <person name="Nakatani Y."/>
            <person name="Qu W."/>
            <person name="Ahsan B."/>
            <person name="Yamada T."/>
            <person name="Nagayasu Y."/>
            <person name="Doi K."/>
            <person name="Kasai Y."/>
            <person name="Jindo T."/>
            <person name="Kobayashi D."/>
            <person name="Shimada A."/>
            <person name="Toyoda A."/>
            <person name="Kuroki Y."/>
            <person name="Fujiyama A."/>
            <person name="Sasaki T."/>
            <person name="Shimizu A."/>
            <person name="Asakawa S."/>
            <person name="Shimizu N."/>
            <person name="Hashimoto S."/>
            <person name="Yang J."/>
            <person name="Lee Y."/>
            <person name="Matsushima K."/>
            <person name="Sugano S."/>
            <person name="Sakaizumi M."/>
            <person name="Narita T."/>
            <person name="Ohishi K."/>
            <person name="Haga S."/>
            <person name="Ohta F."/>
            <person name="Nomoto H."/>
            <person name="Nogata K."/>
            <person name="Morishita T."/>
            <person name="Endo T."/>
            <person name="Shin-I T."/>
            <person name="Takeda H."/>
            <person name="Morishita S."/>
            <person name="Kohara Y."/>
        </authorList>
    </citation>
    <scope>NUCLEOTIDE SEQUENCE [LARGE SCALE GENOMIC DNA]</scope>
    <source>
        <strain evidence="1 2">Hd-rR</strain>
    </source>
</reference>
<proteinExistence type="predicted"/>
<organism evidence="1 2">
    <name type="scientific">Oryzias latipes</name>
    <name type="common">Japanese rice fish</name>
    <name type="synonym">Japanese killifish</name>
    <dbReference type="NCBI Taxonomy" id="8090"/>
    <lineage>
        <taxon>Eukaryota</taxon>
        <taxon>Metazoa</taxon>
        <taxon>Chordata</taxon>
        <taxon>Craniata</taxon>
        <taxon>Vertebrata</taxon>
        <taxon>Euteleostomi</taxon>
        <taxon>Actinopterygii</taxon>
        <taxon>Neopterygii</taxon>
        <taxon>Teleostei</taxon>
        <taxon>Neoteleostei</taxon>
        <taxon>Acanthomorphata</taxon>
        <taxon>Ovalentaria</taxon>
        <taxon>Atherinomorphae</taxon>
        <taxon>Beloniformes</taxon>
        <taxon>Adrianichthyidae</taxon>
        <taxon>Oryziinae</taxon>
        <taxon>Oryzias</taxon>
    </lineage>
</organism>
<dbReference type="InParanoid" id="A0A3B3I4T4"/>
<sequence>MKVWKVLSWPSFALFSLDFPLYSWVHLKIKGGLYIAAPSLAGRSQQTINPVSNPTFEDEVPLILSISCMIPLTLTSSLSVTLASLMKIDPCKVRDPRQT</sequence>
<dbReference type="Ensembl" id="ENSORLT00000042613.1">
    <property type="protein sequence ID" value="ENSORLP00000039110.1"/>
    <property type="gene ID" value="ENSORLG00000028346.1"/>
</dbReference>
<name>A0A3B3I4T4_ORYLA</name>
<evidence type="ECO:0000313" key="1">
    <source>
        <dbReference type="Ensembl" id="ENSORLP00000039110.1"/>
    </source>
</evidence>
<dbReference type="Bgee" id="ENSORLG00000028346">
    <property type="expression patterns" value="Expressed in heart and 10 other cell types or tissues"/>
</dbReference>
<dbReference type="Proteomes" id="UP000001038">
    <property type="component" value="Chromosome 23"/>
</dbReference>